<dbReference type="EMBL" id="QKZV01000013">
    <property type="protein sequence ID" value="PZX59489.1"/>
    <property type="molecule type" value="Genomic_DNA"/>
</dbReference>
<keyword evidence="2" id="KW-1185">Reference proteome</keyword>
<accession>A0A2W7RY11</accession>
<name>A0A2W7RY11_9BACT</name>
<sequence length="80" mass="8359">MQTKKLSLAGLQQQLSRAEMKQIKAGDGQTLLNGDGCNCDNSDCGPGKGSSDSCTIYGTPGKCVYAACTGCGYSYYQCTN</sequence>
<dbReference type="Proteomes" id="UP000249720">
    <property type="component" value="Unassembled WGS sequence"/>
</dbReference>
<comment type="caution">
    <text evidence="1">The sequence shown here is derived from an EMBL/GenBank/DDBJ whole genome shotgun (WGS) entry which is preliminary data.</text>
</comment>
<evidence type="ECO:0000313" key="1">
    <source>
        <dbReference type="EMBL" id="PZX59489.1"/>
    </source>
</evidence>
<reference evidence="1 2" key="1">
    <citation type="submission" date="2018-06" db="EMBL/GenBank/DDBJ databases">
        <title>Genomic Encyclopedia of Archaeal and Bacterial Type Strains, Phase II (KMG-II): from individual species to whole genera.</title>
        <authorList>
            <person name="Goeker M."/>
        </authorList>
    </citation>
    <scope>NUCLEOTIDE SEQUENCE [LARGE SCALE GENOMIC DNA]</scope>
    <source>
        <strain evidence="1 2">DSM 23241</strain>
    </source>
</reference>
<organism evidence="1 2">
    <name type="scientific">Hydrotalea sandarakina</name>
    <dbReference type="NCBI Taxonomy" id="1004304"/>
    <lineage>
        <taxon>Bacteria</taxon>
        <taxon>Pseudomonadati</taxon>
        <taxon>Bacteroidota</taxon>
        <taxon>Chitinophagia</taxon>
        <taxon>Chitinophagales</taxon>
        <taxon>Chitinophagaceae</taxon>
        <taxon>Hydrotalea</taxon>
    </lineage>
</organism>
<dbReference type="RefSeq" id="WP_111297218.1">
    <property type="nucleotide sequence ID" value="NZ_QKZV01000013.1"/>
</dbReference>
<dbReference type="AlphaFoldDB" id="A0A2W7RY11"/>
<proteinExistence type="predicted"/>
<protein>
    <submittedName>
        <fullName evidence="1">Uncharacterized protein</fullName>
    </submittedName>
</protein>
<evidence type="ECO:0000313" key="2">
    <source>
        <dbReference type="Proteomes" id="UP000249720"/>
    </source>
</evidence>
<gene>
    <name evidence="1" type="ORF">LX80_02736</name>
</gene>